<dbReference type="Gene3D" id="6.10.140.2220">
    <property type="match status" value="1"/>
</dbReference>
<dbReference type="InterPro" id="IPR002893">
    <property type="entry name" value="Znf_MYND"/>
</dbReference>
<keyword evidence="2 4" id="KW-0863">Zinc-finger</keyword>
<feature type="domain" description="MYND-type" evidence="6">
    <location>
        <begin position="235"/>
        <end position="271"/>
    </location>
</feature>
<evidence type="ECO:0000256" key="5">
    <source>
        <dbReference type="SAM" id="MobiDB-lite"/>
    </source>
</evidence>
<gene>
    <name evidence="7" type="ORF">SISSUDRAFT_471530</name>
</gene>
<dbReference type="OrthoDB" id="432970at2759"/>
<evidence type="ECO:0000256" key="2">
    <source>
        <dbReference type="ARBA" id="ARBA00022771"/>
    </source>
</evidence>
<keyword evidence="3" id="KW-0862">Zinc</keyword>
<organism evidence="7 8">
    <name type="scientific">Sistotremastrum suecicum HHB10207 ss-3</name>
    <dbReference type="NCBI Taxonomy" id="1314776"/>
    <lineage>
        <taxon>Eukaryota</taxon>
        <taxon>Fungi</taxon>
        <taxon>Dikarya</taxon>
        <taxon>Basidiomycota</taxon>
        <taxon>Agaricomycotina</taxon>
        <taxon>Agaricomycetes</taxon>
        <taxon>Sistotremastrales</taxon>
        <taxon>Sistotremastraceae</taxon>
        <taxon>Sistotremastrum</taxon>
    </lineage>
</organism>
<dbReference type="SUPFAM" id="SSF144232">
    <property type="entry name" value="HIT/MYND zinc finger-like"/>
    <property type="match status" value="1"/>
</dbReference>
<dbReference type="AlphaFoldDB" id="A0A165Y4L2"/>
<dbReference type="PROSITE" id="PS01360">
    <property type="entry name" value="ZF_MYND_1"/>
    <property type="match status" value="1"/>
</dbReference>
<evidence type="ECO:0000256" key="3">
    <source>
        <dbReference type="ARBA" id="ARBA00022833"/>
    </source>
</evidence>
<name>A0A165Y4L2_9AGAM</name>
<dbReference type="PROSITE" id="PS50865">
    <property type="entry name" value="ZF_MYND_2"/>
    <property type="match status" value="1"/>
</dbReference>
<feature type="compositionally biased region" description="Polar residues" evidence="5">
    <location>
        <begin position="293"/>
        <end position="316"/>
    </location>
</feature>
<reference evidence="7 8" key="1">
    <citation type="journal article" date="2016" name="Mol. Biol. Evol.">
        <title>Comparative Genomics of Early-Diverging Mushroom-Forming Fungi Provides Insights into the Origins of Lignocellulose Decay Capabilities.</title>
        <authorList>
            <person name="Nagy L.G."/>
            <person name="Riley R."/>
            <person name="Tritt A."/>
            <person name="Adam C."/>
            <person name="Daum C."/>
            <person name="Floudas D."/>
            <person name="Sun H."/>
            <person name="Yadav J.S."/>
            <person name="Pangilinan J."/>
            <person name="Larsson K.H."/>
            <person name="Matsuura K."/>
            <person name="Barry K."/>
            <person name="Labutti K."/>
            <person name="Kuo R."/>
            <person name="Ohm R.A."/>
            <person name="Bhattacharya S.S."/>
            <person name="Shirouzu T."/>
            <person name="Yoshinaga Y."/>
            <person name="Martin F.M."/>
            <person name="Grigoriev I.V."/>
            <person name="Hibbett D.S."/>
        </authorList>
    </citation>
    <scope>NUCLEOTIDE SEQUENCE [LARGE SCALE GENOMIC DNA]</scope>
    <source>
        <strain evidence="7 8">HHB10207 ss-3</strain>
    </source>
</reference>
<feature type="region of interest" description="Disordered" evidence="5">
    <location>
        <begin position="293"/>
        <end position="327"/>
    </location>
</feature>
<evidence type="ECO:0000256" key="4">
    <source>
        <dbReference type="PROSITE-ProRule" id="PRU00134"/>
    </source>
</evidence>
<evidence type="ECO:0000256" key="1">
    <source>
        <dbReference type="ARBA" id="ARBA00022723"/>
    </source>
</evidence>
<proteinExistence type="predicted"/>
<evidence type="ECO:0000259" key="6">
    <source>
        <dbReference type="PROSITE" id="PS50865"/>
    </source>
</evidence>
<keyword evidence="1" id="KW-0479">Metal-binding</keyword>
<dbReference type="STRING" id="1314776.A0A165Y4L2"/>
<evidence type="ECO:0000313" key="8">
    <source>
        <dbReference type="Proteomes" id="UP000076798"/>
    </source>
</evidence>
<accession>A0A165Y4L2</accession>
<keyword evidence="8" id="KW-1185">Reference proteome</keyword>
<dbReference type="GO" id="GO:0008270">
    <property type="term" value="F:zinc ion binding"/>
    <property type="evidence" value="ECO:0007669"/>
    <property type="project" value="UniProtKB-KW"/>
</dbReference>
<evidence type="ECO:0000313" key="7">
    <source>
        <dbReference type="EMBL" id="KZT32875.1"/>
    </source>
</evidence>
<dbReference type="Proteomes" id="UP000076798">
    <property type="component" value="Unassembled WGS sequence"/>
</dbReference>
<protein>
    <recommendedName>
        <fullName evidence="6">MYND-type domain-containing protein</fullName>
    </recommendedName>
</protein>
<dbReference type="Pfam" id="PF01753">
    <property type="entry name" value="zf-MYND"/>
    <property type="match status" value="1"/>
</dbReference>
<dbReference type="EMBL" id="KV428287">
    <property type="protein sequence ID" value="KZT32875.1"/>
    <property type="molecule type" value="Genomic_DNA"/>
</dbReference>
<sequence length="410" mass="46521">MTSREEILHILRSLRVELPVDSKISEQSLLEKLYRALDCAQLAPQRLPASGIVPQSLFPWDRGPLRRPFCSENSTEDIGMLSVLLSVGVLSTMERNDFVDFRLVLLRFAEEYDKGIRSAVVRDQQPCYLTLIKFVKVLKLNDTTPLMVVLYQHAVRKSQVEPDTEGPLSSFPCVPGSRGVQQILYLLLHRNAARLPEAYKAPREPDDTDMEYSFIMPTEPLSLADLHSLSKDKACNVCGRKALKHCAVCELVVYCSKDCQKQAWPSHKTQCRALSSSVWTAIRFQSSCVTTPLSEGMPSSNTNQYTPTDEVQSTSRGPAIETEDPPPNHYGTKPFIIKIRTSDTSVMVYDHWQTLNFWLMSSNDPVNFRRLSEAASTGSREMQCYRWAKRISDLELSVCLDLKLPEEPRW</sequence>